<evidence type="ECO:0000313" key="3">
    <source>
        <dbReference type="Proteomes" id="UP001589698"/>
    </source>
</evidence>
<keyword evidence="3" id="KW-1185">Reference proteome</keyword>
<reference evidence="2 3" key="1">
    <citation type="submission" date="2024-09" db="EMBL/GenBank/DDBJ databases">
        <authorList>
            <person name="Sun Q."/>
            <person name="Mori K."/>
        </authorList>
    </citation>
    <scope>NUCLEOTIDE SEQUENCE [LARGE SCALE GENOMIC DNA]</scope>
    <source>
        <strain evidence="2 3">CCM 8654</strain>
    </source>
</reference>
<proteinExistence type="predicted"/>
<dbReference type="PROSITE" id="PS50943">
    <property type="entry name" value="HTH_CROC1"/>
    <property type="match status" value="1"/>
</dbReference>
<dbReference type="EMBL" id="JBHLXH010000002">
    <property type="protein sequence ID" value="MFC0224542.1"/>
    <property type="molecule type" value="Genomic_DNA"/>
</dbReference>
<dbReference type="SUPFAM" id="SSF47413">
    <property type="entry name" value="lambda repressor-like DNA-binding domains"/>
    <property type="match status" value="1"/>
</dbReference>
<name>A0ABV6E6C3_9ACTN</name>
<dbReference type="Proteomes" id="UP001589698">
    <property type="component" value="Unassembled WGS sequence"/>
</dbReference>
<gene>
    <name evidence="2" type="ORF">ACFFJG_18790</name>
</gene>
<dbReference type="InterPro" id="IPR001387">
    <property type="entry name" value="Cro/C1-type_HTH"/>
</dbReference>
<evidence type="ECO:0000259" key="1">
    <source>
        <dbReference type="PROSITE" id="PS50943"/>
    </source>
</evidence>
<dbReference type="SMART" id="SM00530">
    <property type="entry name" value="HTH_XRE"/>
    <property type="match status" value="1"/>
</dbReference>
<dbReference type="Pfam" id="PF01381">
    <property type="entry name" value="HTH_3"/>
    <property type="match status" value="1"/>
</dbReference>
<organism evidence="2 3">
    <name type="scientific">Nocardioides zeicaulis</name>
    <dbReference type="NCBI Taxonomy" id="1776857"/>
    <lineage>
        <taxon>Bacteria</taxon>
        <taxon>Bacillati</taxon>
        <taxon>Actinomycetota</taxon>
        <taxon>Actinomycetes</taxon>
        <taxon>Propionibacteriales</taxon>
        <taxon>Nocardioidaceae</taxon>
        <taxon>Nocardioides</taxon>
    </lineage>
</organism>
<accession>A0ABV6E6C3</accession>
<dbReference type="CDD" id="cd00093">
    <property type="entry name" value="HTH_XRE"/>
    <property type="match status" value="1"/>
</dbReference>
<feature type="domain" description="HTH cro/C1-type" evidence="1">
    <location>
        <begin position="43"/>
        <end position="97"/>
    </location>
</feature>
<dbReference type="Gene3D" id="1.10.260.40">
    <property type="entry name" value="lambda repressor-like DNA-binding domains"/>
    <property type="match status" value="1"/>
</dbReference>
<protein>
    <submittedName>
        <fullName evidence="2">Helix-turn-helix domain-containing protein</fullName>
    </submittedName>
</protein>
<dbReference type="RefSeq" id="WP_378520307.1">
    <property type="nucleotide sequence ID" value="NZ_CBCSDI010000095.1"/>
</dbReference>
<dbReference type="InterPro" id="IPR010982">
    <property type="entry name" value="Lambda_DNA-bd_dom_sf"/>
</dbReference>
<evidence type="ECO:0000313" key="2">
    <source>
        <dbReference type="EMBL" id="MFC0224542.1"/>
    </source>
</evidence>
<sequence length="208" mass="23987">MGQTSRTIGTRTDDEWDPAVGWSPEEVEHYLSGPFAGGVPGFVRRIRRILDVSQRGLAALVGVSQSAVARWETGRTSPRVSMVQQLMRLAGLRATVQDAETGEEVEPMRDDGHRDRAGRRFPAHVDLEVTGWWAPRGLDCTLDLERWRRRSREQQEPRVLHHTSPHLRHRLRRAWGTPADHPAWRQLVAEAVHLDERREERMRRHRVA</sequence>
<comment type="caution">
    <text evidence="2">The sequence shown here is derived from an EMBL/GenBank/DDBJ whole genome shotgun (WGS) entry which is preliminary data.</text>
</comment>